<keyword evidence="4" id="KW-0408">Iron</keyword>
<evidence type="ECO:0008006" key="7">
    <source>
        <dbReference type="Google" id="ProtNLM"/>
    </source>
</evidence>
<dbReference type="PRINTS" id="PR00359">
    <property type="entry name" value="BP450"/>
</dbReference>
<keyword evidence="3 4" id="KW-0503">Monooxygenase</keyword>
<dbReference type="InterPro" id="IPR017972">
    <property type="entry name" value="Cyt_P450_CS"/>
</dbReference>
<evidence type="ECO:0000313" key="5">
    <source>
        <dbReference type="EMBL" id="AZU61582.1"/>
    </source>
</evidence>
<dbReference type="InterPro" id="IPR036396">
    <property type="entry name" value="Cyt_P450_sf"/>
</dbReference>
<dbReference type="SUPFAM" id="SSF48264">
    <property type="entry name" value="Cytochrome P450"/>
    <property type="match status" value="1"/>
</dbReference>
<dbReference type="PANTHER" id="PTHR46696">
    <property type="entry name" value="P450, PUTATIVE (EUROFUNG)-RELATED"/>
    <property type="match status" value="1"/>
</dbReference>
<organism evidence="5 6">
    <name type="scientific">Neobacillus mesonae</name>
    <dbReference type="NCBI Taxonomy" id="1193713"/>
    <lineage>
        <taxon>Bacteria</taxon>
        <taxon>Bacillati</taxon>
        <taxon>Bacillota</taxon>
        <taxon>Bacilli</taxon>
        <taxon>Bacillales</taxon>
        <taxon>Bacillaceae</taxon>
        <taxon>Neobacillus</taxon>
    </lineage>
</organism>
<dbReference type="GO" id="GO:0005506">
    <property type="term" value="F:iron ion binding"/>
    <property type="evidence" value="ECO:0007669"/>
    <property type="project" value="InterPro"/>
</dbReference>
<evidence type="ECO:0000313" key="6">
    <source>
        <dbReference type="Proteomes" id="UP000282892"/>
    </source>
</evidence>
<dbReference type="PANTHER" id="PTHR46696:SF1">
    <property type="entry name" value="CYTOCHROME P450 YJIB-RELATED"/>
    <property type="match status" value="1"/>
</dbReference>
<dbReference type="Gene3D" id="1.10.630.10">
    <property type="entry name" value="Cytochrome P450"/>
    <property type="match status" value="1"/>
</dbReference>
<keyword evidence="2 4" id="KW-0349">Heme</keyword>
<dbReference type="GO" id="GO:0004497">
    <property type="term" value="F:monooxygenase activity"/>
    <property type="evidence" value="ECO:0007669"/>
    <property type="project" value="UniProtKB-KW"/>
</dbReference>
<dbReference type="KEGG" id="nmk:CHR53_10025"/>
<evidence type="ECO:0000256" key="1">
    <source>
        <dbReference type="ARBA" id="ARBA00010617"/>
    </source>
</evidence>
<dbReference type="GO" id="GO:0016705">
    <property type="term" value="F:oxidoreductase activity, acting on paired donors, with incorporation or reduction of molecular oxygen"/>
    <property type="evidence" value="ECO:0007669"/>
    <property type="project" value="InterPro"/>
</dbReference>
<proteinExistence type="inferred from homology"/>
<name>A0A3T0HWU8_9BACI</name>
<reference evidence="5 6" key="1">
    <citation type="submission" date="2017-07" db="EMBL/GenBank/DDBJ databases">
        <title>The complete genome sequence of Bacillus mesonae strain H20-5, an efficient strain improving plant abiotic stress resistance.</title>
        <authorList>
            <person name="Kim S.Y."/>
            <person name="Song H."/>
            <person name="Sang M.K."/>
            <person name="Weon H.-Y."/>
            <person name="Song J."/>
        </authorList>
    </citation>
    <scope>NUCLEOTIDE SEQUENCE [LARGE SCALE GENOMIC DNA]</scope>
    <source>
        <strain evidence="5 6">H20-5</strain>
    </source>
</reference>
<dbReference type="Pfam" id="PF00067">
    <property type="entry name" value="p450"/>
    <property type="match status" value="1"/>
</dbReference>
<evidence type="ECO:0000256" key="3">
    <source>
        <dbReference type="ARBA" id="ARBA00023033"/>
    </source>
</evidence>
<evidence type="ECO:0000256" key="2">
    <source>
        <dbReference type="ARBA" id="ARBA00022617"/>
    </source>
</evidence>
<keyword evidence="4" id="KW-0479">Metal-binding</keyword>
<keyword evidence="6" id="KW-1185">Reference proteome</keyword>
<protein>
    <recommendedName>
        <fullName evidence="7">Cytochrome P450</fullName>
    </recommendedName>
</protein>
<comment type="similarity">
    <text evidence="1 4">Belongs to the cytochrome P450 family.</text>
</comment>
<dbReference type="Proteomes" id="UP000282892">
    <property type="component" value="Chromosome"/>
</dbReference>
<dbReference type="PROSITE" id="PS00086">
    <property type="entry name" value="CYTOCHROME_P450"/>
    <property type="match status" value="1"/>
</dbReference>
<dbReference type="OrthoDB" id="9801155at2"/>
<dbReference type="InterPro" id="IPR002397">
    <property type="entry name" value="Cyt_P450_B"/>
</dbReference>
<sequence length="395" mass="45413">MSVNTNTEITLQQLNEDPYPIYARLRKEAPICFISSLDRWLVTGWDDCKYIEENHHIFSANENPSMMTKTMGLTMLRQDGASHRRLRMAVEQPLRPKAVRNKWTNIFEGDSAELIDRFIEDGEADLVKQFAGPFAGRTLKRMIGLENVSDQEIQDWSIAFMDGMGNYNDDPVIWNRTEEVNQRINNAIDEVLPFIKKQPNDTILSSMIHTYTDLKEQLTIEEIRANVKLIISGGLNEPRDGISSAVWALLTYPDQWKQVSDNPQLYASLSEEAIRYIAPVGMYPRQVAVDTILNGVELKKGDKVMVCLSSANRDERFWTNPDHFDLTREKVKGHMAFSMGSHYCVGAWMARLQLAIAVPMIMERLPNLRFHPNKESKFWGFGFRGLLNLHVQWDV</sequence>
<keyword evidence="4" id="KW-0560">Oxidoreductase</keyword>
<dbReference type="GO" id="GO:0020037">
    <property type="term" value="F:heme binding"/>
    <property type="evidence" value="ECO:0007669"/>
    <property type="project" value="InterPro"/>
</dbReference>
<dbReference type="STRING" id="1193713.GCA_001636315_04440"/>
<evidence type="ECO:0000256" key="4">
    <source>
        <dbReference type="RuleBase" id="RU000461"/>
    </source>
</evidence>
<dbReference type="RefSeq" id="WP_127486363.1">
    <property type="nucleotide sequence ID" value="NZ_CP022572.1"/>
</dbReference>
<gene>
    <name evidence="5" type="ORF">CHR53_10025</name>
</gene>
<dbReference type="InterPro" id="IPR001128">
    <property type="entry name" value="Cyt_P450"/>
</dbReference>
<accession>A0A3T0HWU8</accession>
<dbReference type="EMBL" id="CP022572">
    <property type="protein sequence ID" value="AZU61582.1"/>
    <property type="molecule type" value="Genomic_DNA"/>
</dbReference>
<dbReference type="AlphaFoldDB" id="A0A3T0HWU8"/>